<dbReference type="Proteomes" id="UP000005239">
    <property type="component" value="Unassembled WGS sequence"/>
</dbReference>
<reference evidence="3" key="2">
    <citation type="submission" date="2022-06" db="UniProtKB">
        <authorList>
            <consortium name="EnsemblMetazoa"/>
        </authorList>
    </citation>
    <scope>IDENTIFICATION</scope>
    <source>
        <strain evidence="3">PS312</strain>
    </source>
</reference>
<evidence type="ECO:0000313" key="3">
    <source>
        <dbReference type="EnsemblMetazoa" id="PPA37390.1"/>
    </source>
</evidence>
<evidence type="ECO:0000256" key="2">
    <source>
        <dbReference type="SAM" id="Phobius"/>
    </source>
</evidence>
<protein>
    <submittedName>
        <fullName evidence="3">Uncharacterized protein</fullName>
    </submittedName>
</protein>
<accession>A0A8R1URR9</accession>
<name>A0A2A6BS18_PRIPA</name>
<organism evidence="3 4">
    <name type="scientific">Pristionchus pacificus</name>
    <name type="common">Parasitic nematode worm</name>
    <dbReference type="NCBI Taxonomy" id="54126"/>
    <lineage>
        <taxon>Eukaryota</taxon>
        <taxon>Metazoa</taxon>
        <taxon>Ecdysozoa</taxon>
        <taxon>Nematoda</taxon>
        <taxon>Chromadorea</taxon>
        <taxon>Rhabditida</taxon>
        <taxon>Rhabditina</taxon>
        <taxon>Diplogasteromorpha</taxon>
        <taxon>Diplogasteroidea</taxon>
        <taxon>Neodiplogasteridae</taxon>
        <taxon>Pristionchus</taxon>
    </lineage>
</organism>
<keyword evidence="4" id="KW-1185">Reference proteome</keyword>
<keyword evidence="2" id="KW-0472">Membrane</keyword>
<keyword evidence="2" id="KW-0812">Transmembrane</keyword>
<evidence type="ECO:0000256" key="1">
    <source>
        <dbReference type="SAM" id="MobiDB-lite"/>
    </source>
</evidence>
<feature type="transmembrane region" description="Helical" evidence="2">
    <location>
        <begin position="80"/>
        <end position="107"/>
    </location>
</feature>
<feature type="region of interest" description="Disordered" evidence="1">
    <location>
        <begin position="1"/>
        <end position="22"/>
    </location>
</feature>
<feature type="transmembrane region" description="Helical" evidence="2">
    <location>
        <begin position="143"/>
        <end position="166"/>
    </location>
</feature>
<reference evidence="4" key="1">
    <citation type="journal article" date="2008" name="Nat. Genet.">
        <title>The Pristionchus pacificus genome provides a unique perspective on nematode lifestyle and parasitism.</title>
        <authorList>
            <person name="Dieterich C."/>
            <person name="Clifton S.W."/>
            <person name="Schuster L.N."/>
            <person name="Chinwalla A."/>
            <person name="Delehaunty K."/>
            <person name="Dinkelacker I."/>
            <person name="Fulton L."/>
            <person name="Fulton R."/>
            <person name="Godfrey J."/>
            <person name="Minx P."/>
            <person name="Mitreva M."/>
            <person name="Roeseler W."/>
            <person name="Tian H."/>
            <person name="Witte H."/>
            <person name="Yang S.P."/>
            <person name="Wilson R.K."/>
            <person name="Sommer R.J."/>
        </authorList>
    </citation>
    <scope>NUCLEOTIDE SEQUENCE [LARGE SCALE GENOMIC DNA]</scope>
    <source>
        <strain evidence="4">PS312</strain>
    </source>
</reference>
<evidence type="ECO:0000313" key="4">
    <source>
        <dbReference type="Proteomes" id="UP000005239"/>
    </source>
</evidence>
<accession>A0A2A6BS18</accession>
<proteinExistence type="predicted"/>
<feature type="compositionally biased region" description="Polar residues" evidence="1">
    <location>
        <begin position="1"/>
        <end position="15"/>
    </location>
</feature>
<keyword evidence="2" id="KW-1133">Transmembrane helix</keyword>
<dbReference type="EnsemblMetazoa" id="PPA37390.1">
    <property type="protein sequence ID" value="PPA37390.1"/>
    <property type="gene ID" value="WBGene00275759"/>
</dbReference>
<sequence>MTSASGSTLESTNESSRNHQEIRPTPLCSMEKLEEVRLIVDGASGALVLCSLILIISIIAMSCENIPIDKETAEWLLDCLVLAAAPIGTGFLFLLPMQFVLAFSYVIRQNDERLWSDIPAKIVQTIQWMLSNKRRIMSHKGPALSSIRCFTLNAYVYCLQFLLLFYNGSLRDVFWNFHEHIS</sequence>
<gene>
    <name evidence="3" type="primary">WBGene00275759</name>
</gene>
<dbReference type="AlphaFoldDB" id="A0A2A6BS18"/>
<feature type="transmembrane region" description="Helical" evidence="2">
    <location>
        <begin position="38"/>
        <end position="60"/>
    </location>
</feature>